<gene>
    <name evidence="1" type="ORF">M407DRAFT_242910</name>
</gene>
<dbReference type="EMBL" id="KN822991">
    <property type="protein sequence ID" value="KIO28705.1"/>
    <property type="molecule type" value="Genomic_DNA"/>
</dbReference>
<name>A0A0C3QCY3_9AGAM</name>
<protein>
    <submittedName>
        <fullName evidence="1">Uncharacterized protein</fullName>
    </submittedName>
</protein>
<keyword evidence="2" id="KW-1185">Reference proteome</keyword>
<evidence type="ECO:0000313" key="2">
    <source>
        <dbReference type="Proteomes" id="UP000054248"/>
    </source>
</evidence>
<reference evidence="1 2" key="1">
    <citation type="submission" date="2014-04" db="EMBL/GenBank/DDBJ databases">
        <authorList>
            <consortium name="DOE Joint Genome Institute"/>
            <person name="Kuo A."/>
            <person name="Girlanda M."/>
            <person name="Perotto S."/>
            <person name="Kohler A."/>
            <person name="Nagy L.G."/>
            <person name="Floudas D."/>
            <person name="Copeland A."/>
            <person name="Barry K.W."/>
            <person name="Cichocki N."/>
            <person name="Veneault-Fourrey C."/>
            <person name="LaButti K."/>
            <person name="Lindquist E.A."/>
            <person name="Lipzen A."/>
            <person name="Lundell T."/>
            <person name="Morin E."/>
            <person name="Murat C."/>
            <person name="Sun H."/>
            <person name="Tunlid A."/>
            <person name="Henrissat B."/>
            <person name="Grigoriev I.V."/>
            <person name="Hibbett D.S."/>
            <person name="Martin F."/>
            <person name="Nordberg H.P."/>
            <person name="Cantor M.N."/>
            <person name="Hua S.X."/>
        </authorList>
    </citation>
    <scope>NUCLEOTIDE SEQUENCE [LARGE SCALE GENOMIC DNA]</scope>
    <source>
        <strain evidence="1 2">MUT 4182</strain>
    </source>
</reference>
<organism evidence="1 2">
    <name type="scientific">Tulasnella calospora MUT 4182</name>
    <dbReference type="NCBI Taxonomy" id="1051891"/>
    <lineage>
        <taxon>Eukaryota</taxon>
        <taxon>Fungi</taxon>
        <taxon>Dikarya</taxon>
        <taxon>Basidiomycota</taxon>
        <taxon>Agaricomycotina</taxon>
        <taxon>Agaricomycetes</taxon>
        <taxon>Cantharellales</taxon>
        <taxon>Tulasnellaceae</taxon>
        <taxon>Tulasnella</taxon>
    </lineage>
</organism>
<dbReference type="AlphaFoldDB" id="A0A0C3QCY3"/>
<sequence length="64" mass="7149">MLVSILYTNQVHGCWHHQHLNPACPNRLPRLGWSEDGLAGDRGSLQFIGPLAPVREFLAIGRTM</sequence>
<proteinExistence type="predicted"/>
<reference evidence="2" key="2">
    <citation type="submission" date="2015-01" db="EMBL/GenBank/DDBJ databases">
        <title>Evolutionary Origins and Diversification of the Mycorrhizal Mutualists.</title>
        <authorList>
            <consortium name="DOE Joint Genome Institute"/>
            <consortium name="Mycorrhizal Genomics Consortium"/>
            <person name="Kohler A."/>
            <person name="Kuo A."/>
            <person name="Nagy L.G."/>
            <person name="Floudas D."/>
            <person name="Copeland A."/>
            <person name="Barry K.W."/>
            <person name="Cichocki N."/>
            <person name="Veneault-Fourrey C."/>
            <person name="LaButti K."/>
            <person name="Lindquist E.A."/>
            <person name="Lipzen A."/>
            <person name="Lundell T."/>
            <person name="Morin E."/>
            <person name="Murat C."/>
            <person name="Riley R."/>
            <person name="Ohm R."/>
            <person name="Sun H."/>
            <person name="Tunlid A."/>
            <person name="Henrissat B."/>
            <person name="Grigoriev I.V."/>
            <person name="Hibbett D.S."/>
            <person name="Martin F."/>
        </authorList>
    </citation>
    <scope>NUCLEOTIDE SEQUENCE [LARGE SCALE GENOMIC DNA]</scope>
    <source>
        <strain evidence="2">MUT 4182</strain>
    </source>
</reference>
<dbReference type="Proteomes" id="UP000054248">
    <property type="component" value="Unassembled WGS sequence"/>
</dbReference>
<dbReference type="HOGENOM" id="CLU_2869321_0_0_1"/>
<accession>A0A0C3QCY3</accession>
<evidence type="ECO:0000313" key="1">
    <source>
        <dbReference type="EMBL" id="KIO28705.1"/>
    </source>
</evidence>
<feature type="non-terminal residue" evidence="1">
    <location>
        <position position="1"/>
    </location>
</feature>